<reference evidence="1" key="2">
    <citation type="submission" date="2011-02" db="EMBL/GenBank/DDBJ databases">
        <authorList>
            <person name="MacLean D."/>
        </authorList>
    </citation>
    <scope>NUCLEOTIDE SEQUENCE</scope>
</reference>
<name>F0WXM2_9STRA</name>
<dbReference type="HOGENOM" id="CLU_2364019_0_0_1"/>
<gene>
    <name evidence="1" type="primary">AlNc14C359G10972</name>
    <name evidence="1" type="ORF">ALNC14_123600</name>
</gene>
<organism evidence="1">
    <name type="scientific">Albugo laibachii Nc14</name>
    <dbReference type="NCBI Taxonomy" id="890382"/>
    <lineage>
        <taxon>Eukaryota</taxon>
        <taxon>Sar</taxon>
        <taxon>Stramenopiles</taxon>
        <taxon>Oomycota</taxon>
        <taxon>Peronosporomycetes</taxon>
        <taxon>Albuginales</taxon>
        <taxon>Albuginaceae</taxon>
        <taxon>Albugo</taxon>
    </lineage>
</organism>
<sequence length="96" mass="11029">MLTLDLSVSNKLLNCFPHFTGKVSPPTYFPFFRIMSYICSVIFEMKSHVTLYTVCSQVKILQSLVTNSPIKLYPLCFSLKILQLLLRLADQVSRHT</sequence>
<reference evidence="1" key="1">
    <citation type="journal article" date="2011" name="PLoS Biol.">
        <title>Gene gain and loss during evolution of obligate parasitism in the white rust pathogen of Arabidopsis thaliana.</title>
        <authorList>
            <person name="Kemen E."/>
            <person name="Gardiner A."/>
            <person name="Schultz-Larsen T."/>
            <person name="Kemen A.C."/>
            <person name="Balmuth A.L."/>
            <person name="Robert-Seilaniantz A."/>
            <person name="Bailey K."/>
            <person name="Holub E."/>
            <person name="Studholme D.J."/>
            <person name="Maclean D."/>
            <person name="Jones J.D."/>
        </authorList>
    </citation>
    <scope>NUCLEOTIDE SEQUENCE</scope>
</reference>
<protein>
    <submittedName>
        <fullName evidence="1">AlNc14C359G10972 protein</fullName>
    </submittedName>
</protein>
<proteinExistence type="predicted"/>
<accession>F0WXM2</accession>
<evidence type="ECO:0000313" key="1">
    <source>
        <dbReference type="EMBL" id="CCA26216.1"/>
    </source>
</evidence>
<dbReference type="EMBL" id="FR824404">
    <property type="protein sequence ID" value="CCA26216.1"/>
    <property type="molecule type" value="Genomic_DNA"/>
</dbReference>
<dbReference type="AlphaFoldDB" id="F0WXM2"/>